<evidence type="ECO:0000313" key="5">
    <source>
        <dbReference type="EMBL" id="SMP01944.1"/>
    </source>
</evidence>
<dbReference type="PANTHER" id="PTHR30502">
    <property type="entry name" value="2-KETO-3-DEOXY-L-RHAMNONATE ALDOLASE"/>
    <property type="match status" value="1"/>
</dbReference>
<organism evidence="5 6">
    <name type="scientific">Roseibium denhamense</name>
    <dbReference type="NCBI Taxonomy" id="76305"/>
    <lineage>
        <taxon>Bacteria</taxon>
        <taxon>Pseudomonadati</taxon>
        <taxon>Pseudomonadota</taxon>
        <taxon>Alphaproteobacteria</taxon>
        <taxon>Hyphomicrobiales</taxon>
        <taxon>Stappiaceae</taxon>
        <taxon>Roseibium</taxon>
    </lineage>
</organism>
<keyword evidence="6" id="KW-1185">Reference proteome</keyword>
<dbReference type="Pfam" id="PF03328">
    <property type="entry name" value="HpcH_HpaI"/>
    <property type="match status" value="1"/>
</dbReference>
<comment type="similarity">
    <text evidence="1">Belongs to the HpcH/HpaI aldolase family.</text>
</comment>
<dbReference type="Proteomes" id="UP001157914">
    <property type="component" value="Unassembled WGS sequence"/>
</dbReference>
<comment type="caution">
    <text evidence="5">The sequence shown here is derived from an EMBL/GenBank/DDBJ whole genome shotgun (WGS) entry which is preliminary data.</text>
</comment>
<dbReference type="PANTHER" id="PTHR30502:SF0">
    <property type="entry name" value="PHOSPHOENOLPYRUVATE CARBOXYLASE FAMILY PROTEIN"/>
    <property type="match status" value="1"/>
</dbReference>
<dbReference type="InterPro" id="IPR040442">
    <property type="entry name" value="Pyrv_kinase-like_dom_sf"/>
</dbReference>
<sequence>MAKATFLADKLRAGKTVITGWSLLPAPMIAELFARSGYEAVTLDLQHGMYDFNSACEALALIALAGSNRIVRLPVGDLALTGRLADMGAECLIAPMVNSKEEAQAFADAVKYPPRGQRSWSPFRAAMLSRQTSDQYLQNANDQTLAFAMIETQEAIDALDDILAVESLDGVFVGPSDLSLALTHGRRLDPNGEKTAKACADIAAKATEAGKIAGIFCLNEAKVREAVGQGYRLISHGIDTIFLDHSARAALREVEGL</sequence>
<accession>A0ABY1N7R1</accession>
<reference evidence="5 6" key="1">
    <citation type="submission" date="2017-05" db="EMBL/GenBank/DDBJ databases">
        <authorList>
            <person name="Varghese N."/>
            <person name="Submissions S."/>
        </authorList>
    </citation>
    <scope>NUCLEOTIDE SEQUENCE [LARGE SCALE GENOMIC DNA]</scope>
    <source>
        <strain evidence="5 6">DSM 15949</strain>
    </source>
</reference>
<dbReference type="SUPFAM" id="SSF51621">
    <property type="entry name" value="Phosphoenolpyruvate/pyruvate domain"/>
    <property type="match status" value="1"/>
</dbReference>
<evidence type="ECO:0000256" key="2">
    <source>
        <dbReference type="ARBA" id="ARBA00022723"/>
    </source>
</evidence>
<name>A0ABY1N7R1_9HYPH</name>
<evidence type="ECO:0000313" key="6">
    <source>
        <dbReference type="Proteomes" id="UP001157914"/>
    </source>
</evidence>
<proteinExistence type="inferred from homology"/>
<evidence type="ECO:0000256" key="3">
    <source>
        <dbReference type="ARBA" id="ARBA00023239"/>
    </source>
</evidence>
<dbReference type="InterPro" id="IPR050251">
    <property type="entry name" value="HpcH-HpaI_aldolase"/>
</dbReference>
<feature type="domain" description="HpcH/HpaI aldolase/citrate lyase" evidence="4">
    <location>
        <begin position="21"/>
        <end position="241"/>
    </location>
</feature>
<dbReference type="EMBL" id="FXTT01000001">
    <property type="protein sequence ID" value="SMP01944.1"/>
    <property type="molecule type" value="Genomic_DNA"/>
</dbReference>
<dbReference type="Gene3D" id="3.20.20.60">
    <property type="entry name" value="Phosphoenolpyruvate-binding domains"/>
    <property type="match status" value="1"/>
</dbReference>
<gene>
    <name evidence="5" type="ORF">SAMN06265374_0411</name>
</gene>
<dbReference type="RefSeq" id="WP_155191214.1">
    <property type="nucleotide sequence ID" value="NZ_BAAAEA010000001.1"/>
</dbReference>
<keyword evidence="3" id="KW-0456">Lyase</keyword>
<dbReference type="InterPro" id="IPR005000">
    <property type="entry name" value="Aldolase/citrate-lyase_domain"/>
</dbReference>
<protein>
    <submittedName>
        <fullName evidence="5">4-hydroxy-2-oxoheptanedioate aldolase</fullName>
    </submittedName>
</protein>
<evidence type="ECO:0000256" key="1">
    <source>
        <dbReference type="ARBA" id="ARBA00005568"/>
    </source>
</evidence>
<evidence type="ECO:0000259" key="4">
    <source>
        <dbReference type="Pfam" id="PF03328"/>
    </source>
</evidence>
<dbReference type="InterPro" id="IPR015813">
    <property type="entry name" value="Pyrv/PenolPyrv_kinase-like_dom"/>
</dbReference>
<keyword evidence="2" id="KW-0479">Metal-binding</keyword>